<evidence type="ECO:0000313" key="2">
    <source>
        <dbReference type="Proteomes" id="UP001319180"/>
    </source>
</evidence>
<dbReference type="Proteomes" id="UP001319180">
    <property type="component" value="Unassembled WGS sequence"/>
</dbReference>
<accession>A0AAP2DH48</accession>
<gene>
    <name evidence="1" type="ORF">KK078_29490</name>
</gene>
<organism evidence="1 2">
    <name type="scientific">Dawidia soli</name>
    <dbReference type="NCBI Taxonomy" id="2782352"/>
    <lineage>
        <taxon>Bacteria</taxon>
        <taxon>Pseudomonadati</taxon>
        <taxon>Bacteroidota</taxon>
        <taxon>Cytophagia</taxon>
        <taxon>Cytophagales</taxon>
        <taxon>Chryseotaleaceae</taxon>
        <taxon>Dawidia</taxon>
    </lineage>
</organism>
<sequence length="136" mass="15573">MKFENRDIFEQIGTLFYAIAAEQHVKPLEVAELKMLISRDWLPRNLDQTKSFVSDETHFILTTLDTLQAAETPARAAFNQFVGFYKLHPEVFTSDLTQRILDTARDITRIFRADNPLDNANLVALKALFSPENVNS</sequence>
<reference evidence="1 2" key="1">
    <citation type="submission" date="2021-05" db="EMBL/GenBank/DDBJ databases">
        <title>A Polyphasic approach of four new species of the genus Ohtaekwangia: Ohtaekwangia histidinii sp. nov., Ohtaekwangia cretensis sp. nov., Ohtaekwangia indiensis sp. nov., Ohtaekwangia reichenbachii sp. nov. from diverse environment.</title>
        <authorList>
            <person name="Octaviana S."/>
        </authorList>
    </citation>
    <scope>NUCLEOTIDE SEQUENCE [LARGE SCALE GENOMIC DNA]</scope>
    <source>
        <strain evidence="1 2">PWU37</strain>
    </source>
</reference>
<dbReference type="EMBL" id="JAHESC010000083">
    <property type="protein sequence ID" value="MBT1690735.1"/>
    <property type="molecule type" value="Genomic_DNA"/>
</dbReference>
<dbReference type="RefSeq" id="WP_254094473.1">
    <property type="nucleotide sequence ID" value="NZ_JAHESC010000083.1"/>
</dbReference>
<keyword evidence="2" id="KW-1185">Reference proteome</keyword>
<proteinExistence type="predicted"/>
<name>A0AAP2DH48_9BACT</name>
<protein>
    <recommendedName>
        <fullName evidence="3">TerB family tellurite resistance protein</fullName>
    </recommendedName>
</protein>
<evidence type="ECO:0008006" key="3">
    <source>
        <dbReference type="Google" id="ProtNLM"/>
    </source>
</evidence>
<comment type="caution">
    <text evidence="1">The sequence shown here is derived from an EMBL/GenBank/DDBJ whole genome shotgun (WGS) entry which is preliminary data.</text>
</comment>
<dbReference type="AlphaFoldDB" id="A0AAP2DH48"/>
<evidence type="ECO:0000313" key="1">
    <source>
        <dbReference type="EMBL" id="MBT1690735.1"/>
    </source>
</evidence>